<dbReference type="AlphaFoldDB" id="A0A084VU18"/>
<accession>A0A084VU18</accession>
<protein>
    <submittedName>
        <fullName evidence="1 2">Uncharacterized protein</fullName>
    </submittedName>
</protein>
<dbReference type="EnsemblMetazoa" id="ASIC009098-RA">
    <property type="protein sequence ID" value="ASIC009098-PA"/>
    <property type="gene ID" value="ASIC009098"/>
</dbReference>
<dbReference type="EMBL" id="KE525098">
    <property type="protein sequence ID" value="KFB41462.1"/>
    <property type="molecule type" value="Genomic_DNA"/>
</dbReference>
<evidence type="ECO:0000313" key="3">
    <source>
        <dbReference type="Proteomes" id="UP000030765"/>
    </source>
</evidence>
<proteinExistence type="predicted"/>
<reference evidence="1 3" key="1">
    <citation type="journal article" date="2014" name="BMC Genomics">
        <title>Genome sequence of Anopheles sinensis provides insight into genetics basis of mosquito competence for malaria parasites.</title>
        <authorList>
            <person name="Zhou D."/>
            <person name="Zhang D."/>
            <person name="Ding G."/>
            <person name="Shi L."/>
            <person name="Hou Q."/>
            <person name="Ye Y."/>
            <person name="Xu Y."/>
            <person name="Zhou H."/>
            <person name="Xiong C."/>
            <person name="Li S."/>
            <person name="Yu J."/>
            <person name="Hong S."/>
            <person name="Yu X."/>
            <person name="Zou P."/>
            <person name="Chen C."/>
            <person name="Chang X."/>
            <person name="Wang W."/>
            <person name="Lv Y."/>
            <person name="Sun Y."/>
            <person name="Ma L."/>
            <person name="Shen B."/>
            <person name="Zhu C."/>
        </authorList>
    </citation>
    <scope>NUCLEOTIDE SEQUENCE [LARGE SCALE GENOMIC DNA]</scope>
</reference>
<dbReference type="VEuPathDB" id="VectorBase:ASIC009098"/>
<reference evidence="2" key="2">
    <citation type="submission" date="2020-05" db="UniProtKB">
        <authorList>
            <consortium name="EnsemblMetazoa"/>
        </authorList>
    </citation>
    <scope>IDENTIFICATION</scope>
</reference>
<dbReference type="Proteomes" id="UP000030765">
    <property type="component" value="Unassembled WGS sequence"/>
</dbReference>
<sequence>MEESLAWTGAVRRSIYNKLVPSVIRLRQRFSSTTVRGPQTMFIIIYWYPERKILLFAMAVVSDVWVPLRRERTHQCVVQ</sequence>
<organism evidence="1">
    <name type="scientific">Anopheles sinensis</name>
    <name type="common">Mosquito</name>
    <dbReference type="NCBI Taxonomy" id="74873"/>
    <lineage>
        <taxon>Eukaryota</taxon>
        <taxon>Metazoa</taxon>
        <taxon>Ecdysozoa</taxon>
        <taxon>Arthropoda</taxon>
        <taxon>Hexapoda</taxon>
        <taxon>Insecta</taxon>
        <taxon>Pterygota</taxon>
        <taxon>Neoptera</taxon>
        <taxon>Endopterygota</taxon>
        <taxon>Diptera</taxon>
        <taxon>Nematocera</taxon>
        <taxon>Culicoidea</taxon>
        <taxon>Culicidae</taxon>
        <taxon>Anophelinae</taxon>
        <taxon>Anopheles</taxon>
    </lineage>
</organism>
<keyword evidence="3" id="KW-1185">Reference proteome</keyword>
<dbReference type="EMBL" id="ATLV01016628">
    <property type="status" value="NOT_ANNOTATED_CDS"/>
    <property type="molecule type" value="Genomic_DNA"/>
</dbReference>
<name>A0A084VU18_ANOSI</name>
<gene>
    <name evidence="1" type="ORF">ZHAS_00009098</name>
</gene>
<evidence type="ECO:0000313" key="2">
    <source>
        <dbReference type="EnsemblMetazoa" id="ASIC009098-PA"/>
    </source>
</evidence>
<evidence type="ECO:0000313" key="1">
    <source>
        <dbReference type="EMBL" id="KFB41462.1"/>
    </source>
</evidence>